<reference evidence="4 5" key="1">
    <citation type="journal article" date="2013" name="J. Biotechnol.">
        <title>Genome sequence of Corynebacterium pseudotuberculosis biovar equi strain 258 and prediction of antigenic targets to improve biotechnological vaccine production.</title>
        <authorList>
            <person name="Soares S.C."/>
            <person name="Trost E."/>
            <person name="Ramos R.T."/>
            <person name="Carneiro A.R."/>
            <person name="Santos A.R."/>
            <person name="Pinto A.C."/>
            <person name="Barbosa E."/>
            <person name="Aburjaile F."/>
            <person name="Ali A."/>
            <person name="Diniz C.A."/>
            <person name="Hassan S.S."/>
            <person name="Fiaux K."/>
            <person name="Guimaraes L.C."/>
            <person name="Bakhtiar S.M."/>
            <person name="Pereira U."/>
            <person name="Almeida S.S."/>
            <person name="Abreu V.A."/>
            <person name="Rocha F.S."/>
            <person name="Dorella F.A."/>
            <person name="Miyoshi A."/>
            <person name="Silva A."/>
            <person name="Azevedo V."/>
            <person name="Tauch A."/>
        </authorList>
    </citation>
    <scope>NUCLEOTIDE SEQUENCE [LARGE SCALE GENOMIC DNA]</scope>
    <source>
        <strain evidence="4 5">258</strain>
    </source>
</reference>
<keyword evidence="3" id="KW-0472">Membrane</keyword>
<dbReference type="InterPro" id="IPR005754">
    <property type="entry name" value="Sortase"/>
</dbReference>
<feature type="active site" description="Proton donor/acceptor" evidence="2">
    <location>
        <position position="168"/>
    </location>
</feature>
<dbReference type="AlphaFoldDB" id="A0AAU8QA92"/>
<dbReference type="SUPFAM" id="SSF63817">
    <property type="entry name" value="Sortase"/>
    <property type="match status" value="1"/>
</dbReference>
<proteinExistence type="predicted"/>
<dbReference type="Gene3D" id="2.40.260.10">
    <property type="entry name" value="Sortase"/>
    <property type="match status" value="1"/>
</dbReference>
<evidence type="ECO:0000256" key="2">
    <source>
        <dbReference type="PIRSR" id="PIRSR605754-1"/>
    </source>
</evidence>
<dbReference type="KEGG" id="coe:CP258_09690"/>
<feature type="active site" description="Acyl-thioester intermediate" evidence="2">
    <location>
        <position position="230"/>
    </location>
</feature>
<evidence type="ECO:0000256" key="1">
    <source>
        <dbReference type="ARBA" id="ARBA00022801"/>
    </source>
</evidence>
<dbReference type="NCBIfam" id="NF033745">
    <property type="entry name" value="class_C_sortase"/>
    <property type="match status" value="1"/>
</dbReference>
<keyword evidence="3" id="KW-1133">Transmembrane helix</keyword>
<feature type="transmembrane region" description="Helical" evidence="3">
    <location>
        <begin position="21"/>
        <end position="40"/>
    </location>
</feature>
<dbReference type="InterPro" id="IPR023365">
    <property type="entry name" value="Sortase_dom-sf"/>
</dbReference>
<dbReference type="EMBL" id="CP003540">
    <property type="protein sequence ID" value="AFK17505.2"/>
    <property type="molecule type" value="Genomic_DNA"/>
</dbReference>
<accession>A0AAU8QA92</accession>
<keyword evidence="1" id="KW-0378">Hydrolase</keyword>
<dbReference type="Proteomes" id="UP000006465">
    <property type="component" value="Chromosome"/>
</dbReference>
<dbReference type="GO" id="GO:0016787">
    <property type="term" value="F:hydrolase activity"/>
    <property type="evidence" value="ECO:0007669"/>
    <property type="project" value="UniProtKB-KW"/>
</dbReference>
<name>A0AAU8QA92_CORPS</name>
<keyword evidence="3" id="KW-0812">Transmembrane</keyword>
<evidence type="ECO:0000313" key="5">
    <source>
        <dbReference type="Proteomes" id="UP000006465"/>
    </source>
</evidence>
<dbReference type="RefSeq" id="WP_032802609.1">
    <property type="nucleotide sequence ID" value="NC_017945.3"/>
</dbReference>
<gene>
    <name evidence="4" type="ORF">CP258_09690</name>
</gene>
<evidence type="ECO:0000256" key="3">
    <source>
        <dbReference type="SAM" id="Phobius"/>
    </source>
</evidence>
<dbReference type="NCBIfam" id="TIGR01076">
    <property type="entry name" value="sortase_fam"/>
    <property type="match status" value="1"/>
</dbReference>
<evidence type="ECO:0000313" key="4">
    <source>
        <dbReference type="EMBL" id="AFK17505.2"/>
    </source>
</evidence>
<dbReference type="Pfam" id="PF04203">
    <property type="entry name" value="Sortase"/>
    <property type="match status" value="1"/>
</dbReference>
<organism evidence="4 5">
    <name type="scientific">Corynebacterium pseudotuberculosis 258</name>
    <dbReference type="NCBI Taxonomy" id="1168865"/>
    <lineage>
        <taxon>Bacteria</taxon>
        <taxon>Bacillati</taxon>
        <taxon>Actinomycetota</taxon>
        <taxon>Actinomycetes</taxon>
        <taxon>Mycobacteriales</taxon>
        <taxon>Corynebacteriaceae</taxon>
        <taxon>Corynebacterium</taxon>
    </lineage>
</organism>
<sequence length="298" mass="33447">MGKHLNPKERTPRKKKSKGNAFVAVLIILLGLCVLLYPVVSTQWNNYAQLKAADEYSKLEKSTPPEVLDTAWDGAQTYNVERLVNDHVLDAWNDVADESSPAYQRYLSYLSQLAETDAMGRIIIPSIDSDLPIYHGTGDRALSRGVGHLYGTDLPVGGIDKHSVLSAHTGLQNATLWDNLVKVKEGDAFYIAVAGHKLKYQVDKIEIVLPQETDSLRRIPGQDLITLVTCTPYGLNTHRLLVQGHQVPLDPKEESVFENSSGVTWQWWMYAIVAASLLVLLLLILWWRKNFSRKDTKN</sequence>
<dbReference type="InterPro" id="IPR042002">
    <property type="entry name" value="Sortase_C"/>
</dbReference>
<dbReference type="CDD" id="cd05827">
    <property type="entry name" value="Sortase_C"/>
    <property type="match status" value="1"/>
</dbReference>
<protein>
    <submittedName>
        <fullName evidence="4">Class C sortase</fullName>
    </submittedName>
</protein>
<feature type="transmembrane region" description="Helical" evidence="3">
    <location>
        <begin position="267"/>
        <end position="287"/>
    </location>
</feature>